<evidence type="ECO:0000313" key="7">
    <source>
        <dbReference type="EMBL" id="KAF2111202.1"/>
    </source>
</evidence>
<name>A0A6A5YVP8_9PLEO</name>
<dbReference type="InterPro" id="IPR036259">
    <property type="entry name" value="MFS_trans_sf"/>
</dbReference>
<dbReference type="Proteomes" id="UP000799770">
    <property type="component" value="Unassembled WGS sequence"/>
</dbReference>
<proteinExistence type="predicted"/>
<evidence type="ECO:0008006" key="9">
    <source>
        <dbReference type="Google" id="ProtNLM"/>
    </source>
</evidence>
<keyword evidence="2" id="KW-0813">Transport</keyword>
<feature type="transmembrane region" description="Helical" evidence="6">
    <location>
        <begin position="7"/>
        <end position="25"/>
    </location>
</feature>
<evidence type="ECO:0000256" key="2">
    <source>
        <dbReference type="ARBA" id="ARBA00022448"/>
    </source>
</evidence>
<evidence type="ECO:0000256" key="3">
    <source>
        <dbReference type="ARBA" id="ARBA00022692"/>
    </source>
</evidence>
<keyword evidence="4 6" id="KW-1133">Transmembrane helix</keyword>
<comment type="subcellular location">
    <subcellularLocation>
        <location evidence="1">Membrane</location>
        <topology evidence="1">Multi-pass membrane protein</topology>
    </subcellularLocation>
</comment>
<evidence type="ECO:0000256" key="4">
    <source>
        <dbReference type="ARBA" id="ARBA00022989"/>
    </source>
</evidence>
<feature type="transmembrane region" description="Helical" evidence="6">
    <location>
        <begin position="45"/>
        <end position="67"/>
    </location>
</feature>
<dbReference type="GO" id="GO:0022857">
    <property type="term" value="F:transmembrane transporter activity"/>
    <property type="evidence" value="ECO:0007669"/>
    <property type="project" value="TreeGrafter"/>
</dbReference>
<organism evidence="7 8">
    <name type="scientific">Lophiotrema nucula</name>
    <dbReference type="NCBI Taxonomy" id="690887"/>
    <lineage>
        <taxon>Eukaryota</taxon>
        <taxon>Fungi</taxon>
        <taxon>Dikarya</taxon>
        <taxon>Ascomycota</taxon>
        <taxon>Pezizomycotina</taxon>
        <taxon>Dothideomycetes</taxon>
        <taxon>Pleosporomycetidae</taxon>
        <taxon>Pleosporales</taxon>
        <taxon>Lophiotremataceae</taxon>
        <taxon>Lophiotrema</taxon>
    </lineage>
</organism>
<dbReference type="Gene3D" id="1.20.1250.20">
    <property type="entry name" value="MFS general substrate transporter like domains"/>
    <property type="match status" value="1"/>
</dbReference>
<evidence type="ECO:0000256" key="6">
    <source>
        <dbReference type="SAM" id="Phobius"/>
    </source>
</evidence>
<keyword evidence="5 6" id="KW-0472">Membrane</keyword>
<keyword evidence="3 6" id="KW-0812">Transmembrane</keyword>
<protein>
    <recommendedName>
        <fullName evidence="9">Major facilitator superfamily domain-containing protein</fullName>
    </recommendedName>
</protein>
<keyword evidence="8" id="KW-1185">Reference proteome</keyword>
<reference evidence="7" key="1">
    <citation type="journal article" date="2020" name="Stud. Mycol.">
        <title>101 Dothideomycetes genomes: a test case for predicting lifestyles and emergence of pathogens.</title>
        <authorList>
            <person name="Haridas S."/>
            <person name="Albert R."/>
            <person name="Binder M."/>
            <person name="Bloem J."/>
            <person name="Labutti K."/>
            <person name="Salamov A."/>
            <person name="Andreopoulos B."/>
            <person name="Baker S."/>
            <person name="Barry K."/>
            <person name="Bills G."/>
            <person name="Bluhm B."/>
            <person name="Cannon C."/>
            <person name="Castanera R."/>
            <person name="Culley D."/>
            <person name="Daum C."/>
            <person name="Ezra D."/>
            <person name="Gonzalez J."/>
            <person name="Henrissat B."/>
            <person name="Kuo A."/>
            <person name="Liang C."/>
            <person name="Lipzen A."/>
            <person name="Lutzoni F."/>
            <person name="Magnuson J."/>
            <person name="Mondo S."/>
            <person name="Nolan M."/>
            <person name="Ohm R."/>
            <person name="Pangilinan J."/>
            <person name="Park H.-J."/>
            <person name="Ramirez L."/>
            <person name="Alfaro M."/>
            <person name="Sun H."/>
            <person name="Tritt A."/>
            <person name="Yoshinaga Y."/>
            <person name="Zwiers L.-H."/>
            <person name="Turgeon B."/>
            <person name="Goodwin S."/>
            <person name="Spatafora J."/>
            <person name="Crous P."/>
            <person name="Grigoriev I."/>
        </authorList>
    </citation>
    <scope>NUCLEOTIDE SEQUENCE</scope>
    <source>
        <strain evidence="7">CBS 627.86</strain>
    </source>
</reference>
<dbReference type="PANTHER" id="PTHR43791:SF52">
    <property type="entry name" value="TRANSPORTER, PUTATIVE (AFU_ORTHOLOGUE AFUA_1G11820)-RELATED"/>
    <property type="match status" value="1"/>
</dbReference>
<dbReference type="EMBL" id="ML977335">
    <property type="protein sequence ID" value="KAF2111202.1"/>
    <property type="molecule type" value="Genomic_DNA"/>
</dbReference>
<dbReference type="PANTHER" id="PTHR43791">
    <property type="entry name" value="PERMEASE-RELATED"/>
    <property type="match status" value="1"/>
</dbReference>
<dbReference type="OrthoDB" id="2985014at2759"/>
<dbReference type="AlphaFoldDB" id="A0A6A5YVP8"/>
<evidence type="ECO:0000313" key="8">
    <source>
        <dbReference type="Proteomes" id="UP000799770"/>
    </source>
</evidence>
<evidence type="ECO:0000256" key="5">
    <source>
        <dbReference type="ARBA" id="ARBA00023136"/>
    </source>
</evidence>
<feature type="non-terminal residue" evidence="7">
    <location>
        <position position="1"/>
    </location>
</feature>
<gene>
    <name evidence="7" type="ORF">BDV96DRAFT_500159</name>
</gene>
<dbReference type="SUPFAM" id="SSF103473">
    <property type="entry name" value="MFS general substrate transporter"/>
    <property type="match status" value="1"/>
</dbReference>
<dbReference type="GO" id="GO:0016020">
    <property type="term" value="C:membrane"/>
    <property type="evidence" value="ECO:0007669"/>
    <property type="project" value="UniProtKB-SubCell"/>
</dbReference>
<accession>A0A6A5YVP8</accession>
<evidence type="ECO:0000256" key="1">
    <source>
        <dbReference type="ARBA" id="ARBA00004141"/>
    </source>
</evidence>
<sequence length="85" mass="9801">ILRKCDIHLISILFGLYLFTFMDRIKLGNARVQGLQKELNMSGRQYNVALLAFFPIHIVFEVPANLVMRRARPSLWLGGLMFCFG</sequence>